<dbReference type="SUPFAM" id="SSF47473">
    <property type="entry name" value="EF-hand"/>
    <property type="match status" value="1"/>
</dbReference>
<name>A0A165EV69_EXIGL</name>
<protein>
    <submittedName>
        <fullName evidence="5">EF-hand</fullName>
    </submittedName>
</protein>
<feature type="domain" description="EF-hand" evidence="4">
    <location>
        <begin position="36"/>
        <end position="71"/>
    </location>
</feature>
<feature type="domain" description="EF-hand" evidence="4">
    <location>
        <begin position="126"/>
        <end position="161"/>
    </location>
</feature>
<keyword evidence="1" id="KW-0677">Repeat</keyword>
<evidence type="ECO:0000256" key="2">
    <source>
        <dbReference type="ARBA" id="ARBA00022837"/>
    </source>
</evidence>
<dbReference type="InParanoid" id="A0A165EV69"/>
<reference evidence="5 6" key="1">
    <citation type="journal article" date="2016" name="Mol. Biol. Evol.">
        <title>Comparative Genomics of Early-Diverging Mushroom-Forming Fungi Provides Insights into the Origins of Lignocellulose Decay Capabilities.</title>
        <authorList>
            <person name="Nagy L.G."/>
            <person name="Riley R."/>
            <person name="Tritt A."/>
            <person name="Adam C."/>
            <person name="Daum C."/>
            <person name="Floudas D."/>
            <person name="Sun H."/>
            <person name="Yadav J.S."/>
            <person name="Pangilinan J."/>
            <person name="Larsson K.H."/>
            <person name="Matsuura K."/>
            <person name="Barry K."/>
            <person name="Labutti K."/>
            <person name="Kuo R."/>
            <person name="Ohm R.A."/>
            <person name="Bhattacharya S.S."/>
            <person name="Shirouzu T."/>
            <person name="Yoshinaga Y."/>
            <person name="Martin F.M."/>
            <person name="Grigoriev I.V."/>
            <person name="Hibbett D.S."/>
        </authorList>
    </citation>
    <scope>NUCLEOTIDE SEQUENCE [LARGE SCALE GENOMIC DNA]</scope>
    <source>
        <strain evidence="5 6">HHB12029</strain>
    </source>
</reference>
<dbReference type="PROSITE" id="PS00018">
    <property type="entry name" value="EF_HAND_1"/>
    <property type="match status" value="1"/>
</dbReference>
<gene>
    <name evidence="5" type="ORF">EXIGLDRAFT_723371</name>
</gene>
<dbReference type="AlphaFoldDB" id="A0A165EV69"/>
<dbReference type="PROSITE" id="PS50222">
    <property type="entry name" value="EF_HAND_2"/>
    <property type="match status" value="2"/>
</dbReference>
<dbReference type="FunFam" id="1.10.238.10:FF:000001">
    <property type="entry name" value="Calmodulin 1"/>
    <property type="match status" value="1"/>
</dbReference>
<evidence type="ECO:0000256" key="1">
    <source>
        <dbReference type="ARBA" id="ARBA00022737"/>
    </source>
</evidence>
<dbReference type="CDD" id="cd00051">
    <property type="entry name" value="EFh"/>
    <property type="match status" value="1"/>
</dbReference>
<dbReference type="EMBL" id="KV426116">
    <property type="protein sequence ID" value="KZV87760.1"/>
    <property type="molecule type" value="Genomic_DNA"/>
</dbReference>
<proteinExistence type="predicted"/>
<evidence type="ECO:0000259" key="4">
    <source>
        <dbReference type="PROSITE" id="PS50222"/>
    </source>
</evidence>
<dbReference type="InterPro" id="IPR050403">
    <property type="entry name" value="Myosin_RLC"/>
</dbReference>
<keyword evidence="2" id="KW-0106">Calcium</keyword>
<dbReference type="GO" id="GO:0005509">
    <property type="term" value="F:calcium ion binding"/>
    <property type="evidence" value="ECO:0007669"/>
    <property type="project" value="InterPro"/>
</dbReference>
<dbReference type="Gene3D" id="1.10.238.10">
    <property type="entry name" value="EF-hand"/>
    <property type="match status" value="2"/>
</dbReference>
<evidence type="ECO:0000256" key="3">
    <source>
        <dbReference type="SAM" id="MobiDB-lite"/>
    </source>
</evidence>
<evidence type="ECO:0000313" key="5">
    <source>
        <dbReference type="EMBL" id="KZV87760.1"/>
    </source>
</evidence>
<dbReference type="PANTHER" id="PTHR23049">
    <property type="entry name" value="MYOSIN REGULATORY LIGHT CHAIN 2"/>
    <property type="match status" value="1"/>
</dbReference>
<dbReference type="InterPro" id="IPR002048">
    <property type="entry name" value="EF_hand_dom"/>
</dbReference>
<dbReference type="OrthoDB" id="429467at2759"/>
<dbReference type="Pfam" id="PF13405">
    <property type="entry name" value="EF-hand_6"/>
    <property type="match status" value="1"/>
</dbReference>
<organism evidence="5 6">
    <name type="scientific">Exidia glandulosa HHB12029</name>
    <dbReference type="NCBI Taxonomy" id="1314781"/>
    <lineage>
        <taxon>Eukaryota</taxon>
        <taxon>Fungi</taxon>
        <taxon>Dikarya</taxon>
        <taxon>Basidiomycota</taxon>
        <taxon>Agaricomycotina</taxon>
        <taxon>Agaricomycetes</taxon>
        <taxon>Auriculariales</taxon>
        <taxon>Exidiaceae</taxon>
        <taxon>Exidia</taxon>
    </lineage>
</organism>
<accession>A0A165EV69</accession>
<dbReference type="InterPro" id="IPR018247">
    <property type="entry name" value="EF_Hand_1_Ca_BS"/>
</dbReference>
<feature type="region of interest" description="Disordered" evidence="3">
    <location>
        <begin position="1"/>
        <end position="25"/>
    </location>
</feature>
<dbReference type="Proteomes" id="UP000077266">
    <property type="component" value="Unassembled WGS sequence"/>
</dbReference>
<sequence>MSSRYGALLSPERQTKAQKSRARREPSGVFSLFQTAQIQQFKEAFSLIDQDGDGVVSEQDLKAIFASLGINPTRQVLDDLLAARPGRHRKSITTTEEDEANSGASTRGVNFTMFLTMMGEHLFEFDAEQELIEAFECFDEGDTGFVKVEEMRRWLSEVGDRMDQTEIDKLFKDFTDRSGNFNYREWIKVLRINEEREEGDSS</sequence>
<evidence type="ECO:0000313" key="6">
    <source>
        <dbReference type="Proteomes" id="UP000077266"/>
    </source>
</evidence>
<dbReference type="STRING" id="1314781.A0A165EV69"/>
<dbReference type="SMART" id="SM00054">
    <property type="entry name" value="EFh"/>
    <property type="match status" value="3"/>
</dbReference>
<dbReference type="InterPro" id="IPR011992">
    <property type="entry name" value="EF-hand-dom_pair"/>
</dbReference>
<keyword evidence="6" id="KW-1185">Reference proteome</keyword>
<dbReference type="FunCoup" id="A0A165EV69">
    <property type="interactions" value="44"/>
</dbReference>